<evidence type="ECO:0000313" key="2">
    <source>
        <dbReference type="Proteomes" id="UP000814033"/>
    </source>
</evidence>
<dbReference type="Proteomes" id="UP000814033">
    <property type="component" value="Unassembled WGS sequence"/>
</dbReference>
<reference evidence="1" key="2">
    <citation type="journal article" date="2022" name="New Phytol.">
        <title>Evolutionary transition to the ectomycorrhizal habit in the genomes of a hyperdiverse lineage of mushroom-forming fungi.</title>
        <authorList>
            <person name="Looney B."/>
            <person name="Miyauchi S."/>
            <person name="Morin E."/>
            <person name="Drula E."/>
            <person name="Courty P.E."/>
            <person name="Kohler A."/>
            <person name="Kuo A."/>
            <person name="LaButti K."/>
            <person name="Pangilinan J."/>
            <person name="Lipzen A."/>
            <person name="Riley R."/>
            <person name="Andreopoulos W."/>
            <person name="He G."/>
            <person name="Johnson J."/>
            <person name="Nolan M."/>
            <person name="Tritt A."/>
            <person name="Barry K.W."/>
            <person name="Grigoriev I.V."/>
            <person name="Nagy L.G."/>
            <person name="Hibbett D."/>
            <person name="Henrissat B."/>
            <person name="Matheny P.B."/>
            <person name="Labbe J."/>
            <person name="Martin F.M."/>
        </authorList>
    </citation>
    <scope>NUCLEOTIDE SEQUENCE</scope>
    <source>
        <strain evidence="1">FP105234-sp</strain>
    </source>
</reference>
<reference evidence="1" key="1">
    <citation type="submission" date="2021-02" db="EMBL/GenBank/DDBJ databases">
        <authorList>
            <consortium name="DOE Joint Genome Institute"/>
            <person name="Ahrendt S."/>
            <person name="Looney B.P."/>
            <person name="Miyauchi S."/>
            <person name="Morin E."/>
            <person name="Drula E."/>
            <person name="Courty P.E."/>
            <person name="Chicoki N."/>
            <person name="Fauchery L."/>
            <person name="Kohler A."/>
            <person name="Kuo A."/>
            <person name="Labutti K."/>
            <person name="Pangilinan J."/>
            <person name="Lipzen A."/>
            <person name="Riley R."/>
            <person name="Andreopoulos W."/>
            <person name="He G."/>
            <person name="Johnson J."/>
            <person name="Barry K.W."/>
            <person name="Grigoriev I.V."/>
            <person name="Nagy L."/>
            <person name="Hibbett D."/>
            <person name="Henrissat B."/>
            <person name="Matheny P.B."/>
            <person name="Labbe J."/>
            <person name="Martin F."/>
        </authorList>
    </citation>
    <scope>NUCLEOTIDE SEQUENCE</scope>
    <source>
        <strain evidence="1">FP105234-sp</strain>
    </source>
</reference>
<sequence length="643" mass="69651">MRSGVLRSLPVLALAAAISPSTAHTTSVVVKGTPSHTIPPTLWGLMYEPTFRQSGDGGLYAELLQNRAFQKVIPGSPDSTLAWHAINSSIEVTADYVPLSDVLPNALQLVVPVGSTGPVGVGNEGYWGIHVNSSWTYSASFYYRFPYARPSSPVTATISLVSTTGTVFGSVTTQLAATASWTQASVSLRPSHSAPNIANNFTLTFDGETLADYTINLALFSLFPPTFQDQSNGIRKDIAEALLELEPSFFRFPGGNNLGHTVDTRWQWNATVGPLTARPGRFGDWGYVNSDGLGILEYLTWIESMGMQSIMAVWSGYTLNGASLAPDQLGPYIEQARQQIEFVVGGTNTTGGALRASLGREKPFTLNFVEIGNEDWFSDTYPGRWPLLVGNLSAAFPDIRFLATTNPWTPELTPTPKSFDVHVYSVPGWFNNNTFYYDDFERNGTTYFEGEYAAISVNPDDIFGERLPWPTVETAVSEAAFMTGLERNSDIVFAASYAPLLAHINGSQWTPNLITFDAGSVVRSTSYYVQKFFSVNRGDAYLPSTLPSRNGTVFWSVTKKNSPASYIIKISNTVSTPASLSFQLPSNVHSEGTAQVLTGPKNASNVIGNANVVVPKTSTIKTGRTTNYNAPGFSVTVLTIPVA</sequence>
<name>A0ACB8R8W5_9AGAM</name>
<evidence type="ECO:0000313" key="1">
    <source>
        <dbReference type="EMBL" id="KAI0040453.1"/>
    </source>
</evidence>
<dbReference type="EMBL" id="MU276195">
    <property type="protein sequence ID" value="KAI0040453.1"/>
    <property type="molecule type" value="Genomic_DNA"/>
</dbReference>
<protein>
    <submittedName>
        <fullName evidence="1">Glycoside hydrolase family 51 protein</fullName>
    </submittedName>
</protein>
<accession>A0ACB8R8W5</accession>
<organism evidence="1 2">
    <name type="scientific">Auriscalpium vulgare</name>
    <dbReference type="NCBI Taxonomy" id="40419"/>
    <lineage>
        <taxon>Eukaryota</taxon>
        <taxon>Fungi</taxon>
        <taxon>Dikarya</taxon>
        <taxon>Basidiomycota</taxon>
        <taxon>Agaricomycotina</taxon>
        <taxon>Agaricomycetes</taxon>
        <taxon>Russulales</taxon>
        <taxon>Auriscalpiaceae</taxon>
        <taxon>Auriscalpium</taxon>
    </lineage>
</organism>
<proteinExistence type="predicted"/>
<keyword evidence="2" id="KW-1185">Reference proteome</keyword>
<comment type="caution">
    <text evidence="1">The sequence shown here is derived from an EMBL/GenBank/DDBJ whole genome shotgun (WGS) entry which is preliminary data.</text>
</comment>
<keyword evidence="1" id="KW-0378">Hydrolase</keyword>
<gene>
    <name evidence="1" type="ORF">FA95DRAFT_1566388</name>
</gene>